<proteinExistence type="predicted"/>
<protein>
    <submittedName>
        <fullName evidence="1">Uncharacterized protein</fullName>
    </submittedName>
</protein>
<accession>A0ABN0AZI0</accession>
<dbReference type="Proteomes" id="UP000004431">
    <property type="component" value="Unassembled WGS sequence"/>
</dbReference>
<gene>
    <name evidence="1" type="ORF">HMPREF9248_0219</name>
</gene>
<reference evidence="1 2" key="1">
    <citation type="submission" date="2010-08" db="EMBL/GenBank/DDBJ databases">
        <authorList>
            <person name="Durkin A.S."/>
            <person name="Madupu R."/>
            <person name="Torralba M."/>
            <person name="Gillis M."/>
            <person name="Methe B."/>
            <person name="Sutton G."/>
            <person name="Nelson K.E."/>
        </authorList>
    </citation>
    <scope>NUCLEOTIDE SEQUENCE [LARGE SCALE GENOMIC DNA]</scope>
    <source>
        <strain evidence="1 2">PB189-T1-4</strain>
    </source>
</reference>
<dbReference type="EMBL" id="AEDQ01000027">
    <property type="protein sequence ID" value="EFL43923.1"/>
    <property type="molecule type" value="Genomic_DNA"/>
</dbReference>
<sequence length="44" mass="4714">MGKKNSAQAHSSQAHSKTGSFALACAHSTCPAKSYPLLQTYRFT</sequence>
<name>A0ABN0AZI0_9ACTN</name>
<comment type="caution">
    <text evidence="1">The sequence shown here is derived from an EMBL/GenBank/DDBJ whole genome shotgun (WGS) entry which is preliminary data.</text>
</comment>
<organism evidence="1 2">
    <name type="scientific">Fannyhessea vaginae PB189-T1-4</name>
    <dbReference type="NCBI Taxonomy" id="866774"/>
    <lineage>
        <taxon>Bacteria</taxon>
        <taxon>Bacillati</taxon>
        <taxon>Actinomycetota</taxon>
        <taxon>Coriobacteriia</taxon>
        <taxon>Coriobacteriales</taxon>
        <taxon>Atopobiaceae</taxon>
        <taxon>Fannyhessea</taxon>
    </lineage>
</organism>
<evidence type="ECO:0000313" key="1">
    <source>
        <dbReference type="EMBL" id="EFL43923.1"/>
    </source>
</evidence>
<keyword evidence="2" id="KW-1185">Reference proteome</keyword>
<evidence type="ECO:0000313" key="2">
    <source>
        <dbReference type="Proteomes" id="UP000004431"/>
    </source>
</evidence>